<reference evidence="1" key="1">
    <citation type="submission" date="2021-06" db="EMBL/GenBank/DDBJ databases">
        <authorList>
            <person name="Kallberg Y."/>
            <person name="Tangrot J."/>
            <person name="Rosling A."/>
        </authorList>
    </citation>
    <scope>NUCLEOTIDE SEQUENCE</scope>
    <source>
        <strain evidence="1">FL966</strain>
    </source>
</reference>
<proteinExistence type="predicted"/>
<protein>
    <submittedName>
        <fullName evidence="1">24631_t:CDS:1</fullName>
    </submittedName>
</protein>
<accession>A0A9N9ILK5</accession>
<evidence type="ECO:0000313" key="2">
    <source>
        <dbReference type="Proteomes" id="UP000789759"/>
    </source>
</evidence>
<dbReference type="OrthoDB" id="2313051at2759"/>
<evidence type="ECO:0000313" key="1">
    <source>
        <dbReference type="EMBL" id="CAG8741512.1"/>
    </source>
</evidence>
<organism evidence="1 2">
    <name type="scientific">Cetraspora pellucida</name>
    <dbReference type="NCBI Taxonomy" id="1433469"/>
    <lineage>
        <taxon>Eukaryota</taxon>
        <taxon>Fungi</taxon>
        <taxon>Fungi incertae sedis</taxon>
        <taxon>Mucoromycota</taxon>
        <taxon>Glomeromycotina</taxon>
        <taxon>Glomeromycetes</taxon>
        <taxon>Diversisporales</taxon>
        <taxon>Gigasporaceae</taxon>
        <taxon>Cetraspora</taxon>
    </lineage>
</organism>
<comment type="caution">
    <text evidence="1">The sequence shown here is derived from an EMBL/GenBank/DDBJ whole genome shotgun (WGS) entry which is preliminary data.</text>
</comment>
<dbReference type="Gene3D" id="3.80.10.10">
    <property type="entry name" value="Ribonuclease Inhibitor"/>
    <property type="match status" value="1"/>
</dbReference>
<dbReference type="InterPro" id="IPR036047">
    <property type="entry name" value="F-box-like_dom_sf"/>
</dbReference>
<sequence>MSLNKHSFQRQTLLTLPVELLQEIFSYLGWHDLRNCLYQNSILLHITIPFVWRDLGDKYWKNYEQTSLRWSLIKRTLFSSAKKTNTFNLTYHKYIQRIDISSTHDATFRIDKPTLGYLLTHCPNLTEISLEYCRESSLVEPFQILQDLNNSDISACDINQIISPIRKLTIQLCDLSPVYLIHLLSLYITTLEEMSLDVILGRAPLQLEDLRRLVKNNKKLKKLKLDTNYSERCLEGETLKYFADGAELPVAQYREILKS</sequence>
<dbReference type="Proteomes" id="UP000789759">
    <property type="component" value="Unassembled WGS sequence"/>
</dbReference>
<dbReference type="EMBL" id="CAJVQA010016177">
    <property type="protein sequence ID" value="CAG8741512.1"/>
    <property type="molecule type" value="Genomic_DNA"/>
</dbReference>
<name>A0A9N9ILK5_9GLOM</name>
<dbReference type="SUPFAM" id="SSF81383">
    <property type="entry name" value="F-box domain"/>
    <property type="match status" value="1"/>
</dbReference>
<keyword evidence="2" id="KW-1185">Reference proteome</keyword>
<dbReference type="SUPFAM" id="SSF52047">
    <property type="entry name" value="RNI-like"/>
    <property type="match status" value="1"/>
</dbReference>
<gene>
    <name evidence="1" type="ORF">CPELLU_LOCUS14118</name>
</gene>
<dbReference type="AlphaFoldDB" id="A0A9N9ILK5"/>
<dbReference type="InterPro" id="IPR032675">
    <property type="entry name" value="LRR_dom_sf"/>
</dbReference>